<dbReference type="EMBL" id="MU007039">
    <property type="protein sequence ID" value="KAF2430329.1"/>
    <property type="molecule type" value="Genomic_DNA"/>
</dbReference>
<accession>A0A9P4NQR5</accession>
<keyword evidence="2" id="KW-1185">Reference proteome</keyword>
<dbReference type="InterPro" id="IPR014729">
    <property type="entry name" value="Rossmann-like_a/b/a_fold"/>
</dbReference>
<evidence type="ECO:0000313" key="1">
    <source>
        <dbReference type="EMBL" id="KAF2430329.1"/>
    </source>
</evidence>
<sequence>MSPSLSSTTSSLTPYITAAFGGNLLQNTPYGFTSLSRNKINRIIIYSGSFNPPHIKHAKIIREALQVCRSDYGLVGFVLLPDFDDILRKKLEDAHEALFLPYETRSAMLRQHASPADELTRLPSNTWVYEHPSMMDEVPNAGQVPQAERSNKFLVKLKKLAAEDGYFIEFTGLCQPHESMPQLGMDTESNGGHVWDSYLILGTKESVSWTPPAGHFSKHPQKFEMCDEWQRVQSTDSESNNNSIPLPNYENNDHFAIWECCKTGTTNSYIRYVNLEFEPQSLTSNQVRSVARCIRKIRNDEEQAEKELEERIGRMVIGWDSLRDDPAWREWLA</sequence>
<name>A0A9P4NQR5_9PEZI</name>
<comment type="caution">
    <text evidence="1">The sequence shown here is derived from an EMBL/GenBank/DDBJ whole genome shotgun (WGS) entry which is preliminary data.</text>
</comment>
<reference evidence="1" key="1">
    <citation type="journal article" date="2020" name="Stud. Mycol.">
        <title>101 Dothideomycetes genomes: a test case for predicting lifestyles and emergence of pathogens.</title>
        <authorList>
            <person name="Haridas S."/>
            <person name="Albert R."/>
            <person name="Binder M."/>
            <person name="Bloem J."/>
            <person name="Labutti K."/>
            <person name="Salamov A."/>
            <person name="Andreopoulos B."/>
            <person name="Baker S."/>
            <person name="Barry K."/>
            <person name="Bills G."/>
            <person name="Bluhm B."/>
            <person name="Cannon C."/>
            <person name="Castanera R."/>
            <person name="Culley D."/>
            <person name="Daum C."/>
            <person name="Ezra D."/>
            <person name="Gonzalez J."/>
            <person name="Henrissat B."/>
            <person name="Kuo A."/>
            <person name="Liang C."/>
            <person name="Lipzen A."/>
            <person name="Lutzoni F."/>
            <person name="Magnuson J."/>
            <person name="Mondo S."/>
            <person name="Nolan M."/>
            <person name="Ohm R."/>
            <person name="Pangilinan J."/>
            <person name="Park H.-J."/>
            <person name="Ramirez L."/>
            <person name="Alfaro M."/>
            <person name="Sun H."/>
            <person name="Tritt A."/>
            <person name="Yoshinaga Y."/>
            <person name="Zwiers L.-H."/>
            <person name="Turgeon B."/>
            <person name="Goodwin S."/>
            <person name="Spatafora J."/>
            <person name="Crous P."/>
            <person name="Grigoriev I."/>
        </authorList>
    </citation>
    <scope>NUCLEOTIDE SEQUENCE</scope>
    <source>
        <strain evidence="1">CBS 130266</strain>
    </source>
</reference>
<organism evidence="1 2">
    <name type="scientific">Tothia fuscella</name>
    <dbReference type="NCBI Taxonomy" id="1048955"/>
    <lineage>
        <taxon>Eukaryota</taxon>
        <taxon>Fungi</taxon>
        <taxon>Dikarya</taxon>
        <taxon>Ascomycota</taxon>
        <taxon>Pezizomycotina</taxon>
        <taxon>Dothideomycetes</taxon>
        <taxon>Pleosporomycetidae</taxon>
        <taxon>Venturiales</taxon>
        <taxon>Cylindrosympodiaceae</taxon>
        <taxon>Tothia</taxon>
    </lineage>
</organism>
<evidence type="ECO:0000313" key="2">
    <source>
        <dbReference type="Proteomes" id="UP000800235"/>
    </source>
</evidence>
<proteinExistence type="predicted"/>
<dbReference type="Proteomes" id="UP000800235">
    <property type="component" value="Unassembled WGS sequence"/>
</dbReference>
<dbReference type="Gene3D" id="3.40.50.620">
    <property type="entry name" value="HUPs"/>
    <property type="match status" value="1"/>
</dbReference>
<dbReference type="OrthoDB" id="3558741at2759"/>
<dbReference type="AlphaFoldDB" id="A0A9P4NQR5"/>
<evidence type="ECO:0008006" key="3">
    <source>
        <dbReference type="Google" id="ProtNLM"/>
    </source>
</evidence>
<gene>
    <name evidence="1" type="ORF">EJ08DRAFT_649637</name>
</gene>
<dbReference type="SUPFAM" id="SSF52374">
    <property type="entry name" value="Nucleotidylyl transferase"/>
    <property type="match status" value="1"/>
</dbReference>
<protein>
    <recommendedName>
        <fullName evidence="3">Cytidyltransferase-like domain-containing protein</fullName>
    </recommendedName>
</protein>